<evidence type="ECO:0000256" key="1">
    <source>
        <dbReference type="SAM" id="SignalP"/>
    </source>
</evidence>
<keyword evidence="1" id="KW-0732">Signal</keyword>
<dbReference type="AlphaFoldDB" id="A0A7V6CME6"/>
<name>A0A7V6CME6_UNCW3</name>
<sequence>MKKYLLFLLFFTFACVYLDNVNQPSHIGINEYFTILIQGTFNNSTTGRAWLAIKIPLGVRIDSIRYNTYNGATELLTQISDTVTKIATNNFPPEPNMLWQGYETREYSGLGSGSYEARVYLYVTNNAIPDTYLIDYRTGSSYHNHLLLDSILDQPLTIVATGIKEPAKKKIKLIRYDILGRRLPFKFRK</sequence>
<dbReference type="EMBL" id="DTHS01000001">
    <property type="protein sequence ID" value="HHR48038.1"/>
    <property type="molecule type" value="Genomic_DNA"/>
</dbReference>
<comment type="caution">
    <text evidence="2">The sequence shown here is derived from an EMBL/GenBank/DDBJ whole genome shotgun (WGS) entry which is preliminary data.</text>
</comment>
<evidence type="ECO:0000313" key="2">
    <source>
        <dbReference type="EMBL" id="HHR48038.1"/>
    </source>
</evidence>
<feature type="chain" id="PRO_5031233529" description="DUF5625 domain-containing protein" evidence="1">
    <location>
        <begin position="19"/>
        <end position="189"/>
    </location>
</feature>
<reference evidence="2" key="1">
    <citation type="journal article" date="2020" name="mSystems">
        <title>Genome- and Community-Level Interaction Insights into Carbon Utilization and Element Cycling Functions of Hydrothermarchaeota in Hydrothermal Sediment.</title>
        <authorList>
            <person name="Zhou Z."/>
            <person name="Liu Y."/>
            <person name="Xu W."/>
            <person name="Pan J."/>
            <person name="Luo Z.H."/>
            <person name="Li M."/>
        </authorList>
    </citation>
    <scope>NUCLEOTIDE SEQUENCE [LARGE SCALE GENOMIC DNA]</scope>
    <source>
        <strain evidence="2">SpSt-791</strain>
    </source>
</reference>
<dbReference type="PROSITE" id="PS51257">
    <property type="entry name" value="PROKAR_LIPOPROTEIN"/>
    <property type="match status" value="1"/>
</dbReference>
<evidence type="ECO:0008006" key="3">
    <source>
        <dbReference type="Google" id="ProtNLM"/>
    </source>
</evidence>
<accession>A0A7V6CME6</accession>
<organism evidence="2">
    <name type="scientific">candidate division WOR-3 bacterium</name>
    <dbReference type="NCBI Taxonomy" id="2052148"/>
    <lineage>
        <taxon>Bacteria</taxon>
        <taxon>Bacteria division WOR-3</taxon>
    </lineage>
</organism>
<gene>
    <name evidence="2" type="ORF">ENV79_00105</name>
</gene>
<proteinExistence type="predicted"/>
<feature type="signal peptide" evidence="1">
    <location>
        <begin position="1"/>
        <end position="18"/>
    </location>
</feature>
<protein>
    <recommendedName>
        <fullName evidence="3">DUF5625 domain-containing protein</fullName>
    </recommendedName>
</protein>